<evidence type="ECO:0000259" key="6">
    <source>
        <dbReference type="Pfam" id="PF12698"/>
    </source>
</evidence>
<reference evidence="7 8" key="1">
    <citation type="submission" date="2024-01" db="EMBL/GenBank/DDBJ databases">
        <title>Genome insights into Plantactinospora veratri sp. nov.</title>
        <authorList>
            <person name="Wang L."/>
        </authorList>
    </citation>
    <scope>NUCLEOTIDE SEQUENCE [LARGE SCALE GENOMIC DNA]</scope>
    <source>
        <strain evidence="7 8">NEAU-FHS4</strain>
    </source>
</reference>
<keyword evidence="8" id="KW-1185">Reference proteome</keyword>
<keyword evidence="4 5" id="KW-0472">Membrane</keyword>
<feature type="transmembrane region" description="Helical" evidence="5">
    <location>
        <begin position="287"/>
        <end position="314"/>
    </location>
</feature>
<comment type="subcellular location">
    <subcellularLocation>
        <location evidence="1">Membrane</location>
        <topology evidence="1">Multi-pass membrane protein</topology>
    </subcellularLocation>
</comment>
<proteinExistence type="predicted"/>
<evidence type="ECO:0000256" key="2">
    <source>
        <dbReference type="ARBA" id="ARBA00022692"/>
    </source>
</evidence>
<feature type="transmembrane region" description="Helical" evidence="5">
    <location>
        <begin position="213"/>
        <end position="234"/>
    </location>
</feature>
<dbReference type="EMBL" id="JAZGQL010000009">
    <property type="protein sequence ID" value="MEE6308179.1"/>
    <property type="molecule type" value="Genomic_DNA"/>
</dbReference>
<name>A0ABU7SDZ9_9ACTN</name>
<evidence type="ECO:0000313" key="8">
    <source>
        <dbReference type="Proteomes" id="UP001339911"/>
    </source>
</evidence>
<evidence type="ECO:0000256" key="5">
    <source>
        <dbReference type="SAM" id="Phobius"/>
    </source>
</evidence>
<sequence>MTTLAPSPARSQSDPAATRTTLWGATKLVASREIAVKLRDRTFLISTLLFLLIAAASTVLPALFANSSSTVAVVGSTEAGALLDRAGMEVVSATDVAAAEQLVRDGDVDAAVVPGDGSGGLRVLALDRTPDSVVRALSSAPPVQLLDPDAVEPVLAFLVPMSFSMVFFFVSISFGVQIAQSVTEEKQTRIVEILVAAVPVRALLAGKVLGNGALAFGQVALIALVAVVSMQAVGGDAGLLGQLGPAIAWFIPFFVVGFVLLASLWAVTGALVSRQEDISGASGPAQLVIMVPFFLVIFLNSNPTAMAVLSYVPLSAPTAMPLRLFFGDAAAWEPILALLLLLGAAALCIALAARLYEGSLLRTNGKTSLRAAWRERETRVS</sequence>
<accession>A0ABU7SDZ9</accession>
<evidence type="ECO:0000256" key="4">
    <source>
        <dbReference type="ARBA" id="ARBA00023136"/>
    </source>
</evidence>
<dbReference type="Pfam" id="PF12698">
    <property type="entry name" value="ABC2_membrane_3"/>
    <property type="match status" value="1"/>
</dbReference>
<feature type="domain" description="ABC-2 type transporter transmembrane" evidence="6">
    <location>
        <begin position="159"/>
        <end position="353"/>
    </location>
</feature>
<dbReference type="Proteomes" id="UP001339911">
    <property type="component" value="Unassembled WGS sequence"/>
</dbReference>
<feature type="transmembrane region" description="Helical" evidence="5">
    <location>
        <begin position="154"/>
        <end position="179"/>
    </location>
</feature>
<comment type="caution">
    <text evidence="7">The sequence shown here is derived from an EMBL/GenBank/DDBJ whole genome shotgun (WGS) entry which is preliminary data.</text>
</comment>
<organism evidence="7 8">
    <name type="scientific">Plantactinospora veratri</name>
    <dbReference type="NCBI Taxonomy" id="1436122"/>
    <lineage>
        <taxon>Bacteria</taxon>
        <taxon>Bacillati</taxon>
        <taxon>Actinomycetota</taxon>
        <taxon>Actinomycetes</taxon>
        <taxon>Micromonosporales</taxon>
        <taxon>Micromonosporaceae</taxon>
        <taxon>Plantactinospora</taxon>
    </lineage>
</organism>
<gene>
    <name evidence="7" type="ORF">V1634_15225</name>
</gene>
<feature type="transmembrane region" description="Helical" evidence="5">
    <location>
        <begin position="42"/>
        <end position="64"/>
    </location>
</feature>
<dbReference type="InterPro" id="IPR013525">
    <property type="entry name" value="ABC2_TM"/>
</dbReference>
<evidence type="ECO:0000256" key="1">
    <source>
        <dbReference type="ARBA" id="ARBA00004141"/>
    </source>
</evidence>
<keyword evidence="2 5" id="KW-0812">Transmembrane</keyword>
<feature type="transmembrane region" description="Helical" evidence="5">
    <location>
        <begin position="246"/>
        <end position="267"/>
    </location>
</feature>
<protein>
    <submittedName>
        <fullName evidence="7">ABC transporter permease</fullName>
    </submittedName>
</protein>
<keyword evidence="3 5" id="KW-1133">Transmembrane helix</keyword>
<evidence type="ECO:0000256" key="3">
    <source>
        <dbReference type="ARBA" id="ARBA00022989"/>
    </source>
</evidence>
<feature type="transmembrane region" description="Helical" evidence="5">
    <location>
        <begin position="334"/>
        <end position="356"/>
    </location>
</feature>
<evidence type="ECO:0000313" key="7">
    <source>
        <dbReference type="EMBL" id="MEE6308179.1"/>
    </source>
</evidence>